<evidence type="ECO:0000256" key="1">
    <source>
        <dbReference type="SAM" id="MobiDB-lite"/>
    </source>
</evidence>
<evidence type="ECO:0000313" key="4">
    <source>
        <dbReference type="Proteomes" id="UP000299102"/>
    </source>
</evidence>
<protein>
    <submittedName>
        <fullName evidence="3">Uncharacterized protein</fullName>
    </submittedName>
</protein>
<comment type="caution">
    <text evidence="3">The sequence shown here is derived from an EMBL/GenBank/DDBJ whole genome shotgun (WGS) entry which is preliminary data.</text>
</comment>
<dbReference type="AlphaFoldDB" id="A0A4C1TRM1"/>
<feature type="compositionally biased region" description="Basic residues" evidence="1">
    <location>
        <begin position="1"/>
        <end position="11"/>
    </location>
</feature>
<keyword evidence="2" id="KW-1133">Transmembrane helix</keyword>
<gene>
    <name evidence="3" type="ORF">EVAR_19424_1</name>
</gene>
<proteinExistence type="predicted"/>
<feature type="region of interest" description="Disordered" evidence="1">
    <location>
        <begin position="1"/>
        <end position="21"/>
    </location>
</feature>
<keyword evidence="2" id="KW-0812">Transmembrane</keyword>
<evidence type="ECO:0000256" key="2">
    <source>
        <dbReference type="SAM" id="Phobius"/>
    </source>
</evidence>
<keyword evidence="4" id="KW-1185">Reference proteome</keyword>
<dbReference type="EMBL" id="BGZK01000080">
    <property type="protein sequence ID" value="GBP16635.1"/>
    <property type="molecule type" value="Genomic_DNA"/>
</dbReference>
<dbReference type="Proteomes" id="UP000299102">
    <property type="component" value="Unassembled WGS sequence"/>
</dbReference>
<organism evidence="3 4">
    <name type="scientific">Eumeta variegata</name>
    <name type="common">Bagworm moth</name>
    <name type="synonym">Eumeta japonica</name>
    <dbReference type="NCBI Taxonomy" id="151549"/>
    <lineage>
        <taxon>Eukaryota</taxon>
        <taxon>Metazoa</taxon>
        <taxon>Ecdysozoa</taxon>
        <taxon>Arthropoda</taxon>
        <taxon>Hexapoda</taxon>
        <taxon>Insecta</taxon>
        <taxon>Pterygota</taxon>
        <taxon>Neoptera</taxon>
        <taxon>Endopterygota</taxon>
        <taxon>Lepidoptera</taxon>
        <taxon>Glossata</taxon>
        <taxon>Ditrysia</taxon>
        <taxon>Tineoidea</taxon>
        <taxon>Psychidae</taxon>
        <taxon>Oiketicinae</taxon>
        <taxon>Eumeta</taxon>
    </lineage>
</organism>
<name>A0A4C1TRM1_EUMVA</name>
<sequence>MHRLWRKRRSGRATPKGSSASVLGGNFLSQMKTPPINYNVAVMRRNCVRRDSYNTLLRLPIFAMTTNLDLWLGFLLIPA</sequence>
<reference evidence="3 4" key="1">
    <citation type="journal article" date="2019" name="Commun. Biol.">
        <title>The bagworm genome reveals a unique fibroin gene that provides high tensile strength.</title>
        <authorList>
            <person name="Kono N."/>
            <person name="Nakamura H."/>
            <person name="Ohtoshi R."/>
            <person name="Tomita M."/>
            <person name="Numata K."/>
            <person name="Arakawa K."/>
        </authorList>
    </citation>
    <scope>NUCLEOTIDE SEQUENCE [LARGE SCALE GENOMIC DNA]</scope>
</reference>
<feature type="transmembrane region" description="Helical" evidence="2">
    <location>
        <begin position="59"/>
        <end position="77"/>
    </location>
</feature>
<keyword evidence="2" id="KW-0472">Membrane</keyword>
<evidence type="ECO:0000313" key="3">
    <source>
        <dbReference type="EMBL" id="GBP16635.1"/>
    </source>
</evidence>
<accession>A0A4C1TRM1</accession>